<gene>
    <name evidence="2" type="ORF">PHLGIDRAFT_202135</name>
</gene>
<evidence type="ECO:0000313" key="3">
    <source>
        <dbReference type="Proteomes" id="UP000053257"/>
    </source>
</evidence>
<dbReference type="HOGENOM" id="CLU_060372_0_1_1"/>
<dbReference type="GO" id="GO:0016787">
    <property type="term" value="F:hydrolase activity"/>
    <property type="evidence" value="ECO:0007669"/>
    <property type="project" value="InterPro"/>
</dbReference>
<dbReference type="Gene3D" id="3.60.21.10">
    <property type="match status" value="1"/>
</dbReference>
<evidence type="ECO:0000259" key="1">
    <source>
        <dbReference type="Pfam" id="PF00149"/>
    </source>
</evidence>
<organism evidence="2 3">
    <name type="scientific">Phlebiopsis gigantea (strain 11061_1 CR5-6)</name>
    <name type="common">White-rot fungus</name>
    <name type="synonym">Peniophora gigantea</name>
    <dbReference type="NCBI Taxonomy" id="745531"/>
    <lineage>
        <taxon>Eukaryota</taxon>
        <taxon>Fungi</taxon>
        <taxon>Dikarya</taxon>
        <taxon>Basidiomycota</taxon>
        <taxon>Agaricomycotina</taxon>
        <taxon>Agaricomycetes</taxon>
        <taxon>Polyporales</taxon>
        <taxon>Phanerochaetaceae</taxon>
        <taxon>Phlebiopsis</taxon>
    </lineage>
</organism>
<dbReference type="InterPro" id="IPR004843">
    <property type="entry name" value="Calcineurin-like_PHP"/>
</dbReference>
<reference evidence="2 3" key="1">
    <citation type="journal article" date="2014" name="PLoS Genet.">
        <title>Analysis of the Phlebiopsis gigantea genome, transcriptome and secretome provides insight into its pioneer colonization strategies of wood.</title>
        <authorList>
            <person name="Hori C."/>
            <person name="Ishida T."/>
            <person name="Igarashi K."/>
            <person name="Samejima M."/>
            <person name="Suzuki H."/>
            <person name="Master E."/>
            <person name="Ferreira P."/>
            <person name="Ruiz-Duenas F.J."/>
            <person name="Held B."/>
            <person name="Canessa P."/>
            <person name="Larrondo L.F."/>
            <person name="Schmoll M."/>
            <person name="Druzhinina I.S."/>
            <person name="Kubicek C.P."/>
            <person name="Gaskell J.A."/>
            <person name="Kersten P."/>
            <person name="St John F."/>
            <person name="Glasner J."/>
            <person name="Sabat G."/>
            <person name="Splinter BonDurant S."/>
            <person name="Syed K."/>
            <person name="Yadav J."/>
            <person name="Mgbeahuruike A.C."/>
            <person name="Kovalchuk A."/>
            <person name="Asiegbu F.O."/>
            <person name="Lackner G."/>
            <person name="Hoffmeister D."/>
            <person name="Rencoret J."/>
            <person name="Gutierrez A."/>
            <person name="Sun H."/>
            <person name="Lindquist E."/>
            <person name="Barry K."/>
            <person name="Riley R."/>
            <person name="Grigoriev I.V."/>
            <person name="Henrissat B."/>
            <person name="Kues U."/>
            <person name="Berka R.M."/>
            <person name="Martinez A.T."/>
            <person name="Covert S.F."/>
            <person name="Blanchette R.A."/>
            <person name="Cullen D."/>
        </authorList>
    </citation>
    <scope>NUCLEOTIDE SEQUENCE [LARGE SCALE GENOMIC DNA]</scope>
    <source>
        <strain evidence="2 3">11061_1 CR5-6</strain>
    </source>
</reference>
<dbReference type="PANTHER" id="PTHR37844">
    <property type="entry name" value="SER/THR PROTEIN PHOSPHATASE SUPERFAMILY (AFU_ORTHOLOGUE AFUA_1G14840)"/>
    <property type="match status" value="1"/>
</dbReference>
<dbReference type="PANTHER" id="PTHR37844:SF2">
    <property type="entry name" value="SER_THR PROTEIN PHOSPHATASE SUPERFAMILY (AFU_ORTHOLOGUE AFUA_1G14840)"/>
    <property type="match status" value="1"/>
</dbReference>
<dbReference type="InterPro" id="IPR029052">
    <property type="entry name" value="Metallo-depent_PP-like"/>
</dbReference>
<proteinExistence type="predicted"/>
<name>A0A0C3PFD2_PHLG1</name>
<feature type="domain" description="Calcineurin-like phosphoesterase" evidence="1">
    <location>
        <begin position="3"/>
        <end position="220"/>
    </location>
</feature>
<keyword evidence="3" id="KW-1185">Reference proteome</keyword>
<dbReference type="OrthoDB" id="550558at2759"/>
<dbReference type="Proteomes" id="UP000053257">
    <property type="component" value="Unassembled WGS sequence"/>
</dbReference>
<accession>A0A0C3PFD2</accession>
<sequence length="253" mass="28511">MQIQLLSDLHLEIERPGKALYHFEIPKTAECLALLGDTGCTAHEALFDWLRVQVERFKAILFVAGNHEPYGWTMSKSHARLRAFEAETSGRFIFLNQTRIDLSPTLTVLGCTLWSFLDPVELSANSVKDFQRIEKFDASGRSALHLSDVAWLNEAVTRIANEEPERKVLIFTHHAPTIHGTSDPKYAGQSNASAFATELTSAPCWRSGTVALWAFGHTHWCCDFERNGIRVYSNQRGNQEGKENFDVGRVLSF</sequence>
<dbReference type="AlphaFoldDB" id="A0A0C3PFD2"/>
<dbReference type="Pfam" id="PF00149">
    <property type="entry name" value="Metallophos"/>
    <property type="match status" value="1"/>
</dbReference>
<evidence type="ECO:0000313" key="2">
    <source>
        <dbReference type="EMBL" id="KIP04268.1"/>
    </source>
</evidence>
<dbReference type="EMBL" id="KN840580">
    <property type="protein sequence ID" value="KIP04268.1"/>
    <property type="molecule type" value="Genomic_DNA"/>
</dbReference>
<dbReference type="SUPFAM" id="SSF56300">
    <property type="entry name" value="Metallo-dependent phosphatases"/>
    <property type="match status" value="1"/>
</dbReference>
<protein>
    <recommendedName>
        <fullName evidence="1">Calcineurin-like phosphoesterase domain-containing protein</fullName>
    </recommendedName>
</protein>